<protein>
    <submittedName>
        <fullName evidence="1">Uncharacterized protein</fullName>
    </submittedName>
</protein>
<comment type="caution">
    <text evidence="1">The sequence shown here is derived from an EMBL/GenBank/DDBJ whole genome shotgun (WGS) entry which is preliminary data.</text>
</comment>
<dbReference type="OrthoDB" id="3049453at2759"/>
<dbReference type="AlphaFoldDB" id="A0A9P7GIC5"/>
<keyword evidence="2" id="KW-1185">Reference proteome</keyword>
<feature type="non-terminal residue" evidence="1">
    <location>
        <position position="82"/>
    </location>
</feature>
<accession>A0A9P7GIC5</accession>
<proteinExistence type="predicted"/>
<evidence type="ECO:0000313" key="1">
    <source>
        <dbReference type="EMBL" id="KAG5649835.1"/>
    </source>
</evidence>
<dbReference type="Proteomes" id="UP000717328">
    <property type="component" value="Unassembled WGS sequence"/>
</dbReference>
<evidence type="ECO:0000313" key="2">
    <source>
        <dbReference type="Proteomes" id="UP000717328"/>
    </source>
</evidence>
<sequence length="82" mass="9190">MDPFKLNLLFPDGEPIPIIRIIFALAAVEEPCLIHIKKEPEDVGSRFTTFDYWCAGIDSSVLKPVTKKDEGKGIWNDMLAAL</sequence>
<reference evidence="1" key="1">
    <citation type="submission" date="2021-02" db="EMBL/GenBank/DDBJ databases">
        <authorList>
            <person name="Nieuwenhuis M."/>
            <person name="Van De Peppel L.J.J."/>
        </authorList>
    </citation>
    <scope>NUCLEOTIDE SEQUENCE</scope>
    <source>
        <strain evidence="1">D49</strain>
    </source>
</reference>
<gene>
    <name evidence="1" type="ORF">H0H81_001828</name>
</gene>
<name>A0A9P7GIC5_9AGAR</name>
<dbReference type="EMBL" id="JABCKI010000681">
    <property type="protein sequence ID" value="KAG5649835.1"/>
    <property type="molecule type" value="Genomic_DNA"/>
</dbReference>
<organism evidence="1 2">
    <name type="scientific">Sphagnurus paluster</name>
    <dbReference type="NCBI Taxonomy" id="117069"/>
    <lineage>
        <taxon>Eukaryota</taxon>
        <taxon>Fungi</taxon>
        <taxon>Dikarya</taxon>
        <taxon>Basidiomycota</taxon>
        <taxon>Agaricomycotina</taxon>
        <taxon>Agaricomycetes</taxon>
        <taxon>Agaricomycetidae</taxon>
        <taxon>Agaricales</taxon>
        <taxon>Tricholomatineae</taxon>
        <taxon>Lyophyllaceae</taxon>
        <taxon>Sphagnurus</taxon>
    </lineage>
</organism>
<reference evidence="1" key="2">
    <citation type="submission" date="2021-10" db="EMBL/GenBank/DDBJ databases">
        <title>Phylogenomics reveals ancestral predisposition of the termite-cultivated fungus Termitomyces towards a domesticated lifestyle.</title>
        <authorList>
            <person name="Auxier B."/>
            <person name="Grum-Grzhimaylo A."/>
            <person name="Cardenas M.E."/>
            <person name="Lodge J.D."/>
            <person name="Laessoe T."/>
            <person name="Pedersen O."/>
            <person name="Smith M.E."/>
            <person name="Kuyper T.W."/>
            <person name="Franco-Molano E.A."/>
            <person name="Baroni T.J."/>
            <person name="Aanen D.K."/>
        </authorList>
    </citation>
    <scope>NUCLEOTIDE SEQUENCE</scope>
    <source>
        <strain evidence="1">D49</strain>
    </source>
</reference>